<comment type="caution">
    <text evidence="3">The sequence shown here is derived from an EMBL/GenBank/DDBJ whole genome shotgun (WGS) entry which is preliminary data.</text>
</comment>
<feature type="domain" description="Reverse transcriptase Ty1/copia-type" evidence="2">
    <location>
        <begin position="295"/>
        <end position="378"/>
    </location>
</feature>
<protein>
    <submittedName>
        <fullName evidence="3">RE2 protein</fullName>
    </submittedName>
</protein>
<feature type="non-terminal residue" evidence="3">
    <location>
        <position position="1"/>
    </location>
</feature>
<evidence type="ECO:0000313" key="4">
    <source>
        <dbReference type="Proteomes" id="UP000649617"/>
    </source>
</evidence>
<name>A0A812QAV4_SYMPI</name>
<dbReference type="InterPro" id="IPR012337">
    <property type="entry name" value="RNaseH-like_sf"/>
</dbReference>
<evidence type="ECO:0000259" key="2">
    <source>
        <dbReference type="Pfam" id="PF07727"/>
    </source>
</evidence>
<feature type="region of interest" description="Disordered" evidence="1">
    <location>
        <begin position="142"/>
        <end position="223"/>
    </location>
</feature>
<dbReference type="Pfam" id="PF07727">
    <property type="entry name" value="RVT_2"/>
    <property type="match status" value="1"/>
</dbReference>
<dbReference type="InterPro" id="IPR013103">
    <property type="entry name" value="RVT_2"/>
</dbReference>
<gene>
    <name evidence="3" type="primary">RE2</name>
    <name evidence="3" type="ORF">SPIL2461_LOCUS9413</name>
</gene>
<proteinExistence type="predicted"/>
<dbReference type="SUPFAM" id="SSF53098">
    <property type="entry name" value="Ribonuclease H-like"/>
    <property type="match status" value="1"/>
</dbReference>
<dbReference type="InterPro" id="IPR036397">
    <property type="entry name" value="RNaseH_sf"/>
</dbReference>
<dbReference type="EMBL" id="CAJNIZ010016349">
    <property type="protein sequence ID" value="CAE7384967.1"/>
    <property type="molecule type" value="Genomic_DNA"/>
</dbReference>
<reference evidence="3" key="1">
    <citation type="submission" date="2021-02" db="EMBL/GenBank/DDBJ databases">
        <authorList>
            <person name="Dougan E. K."/>
            <person name="Rhodes N."/>
            <person name="Thang M."/>
            <person name="Chan C."/>
        </authorList>
    </citation>
    <scope>NUCLEOTIDE SEQUENCE</scope>
</reference>
<dbReference type="AlphaFoldDB" id="A0A812QAV4"/>
<evidence type="ECO:0000256" key="1">
    <source>
        <dbReference type="SAM" id="MobiDB-lite"/>
    </source>
</evidence>
<dbReference type="GO" id="GO:0003676">
    <property type="term" value="F:nucleic acid binding"/>
    <property type="evidence" value="ECO:0007669"/>
    <property type="project" value="InterPro"/>
</dbReference>
<dbReference type="Gene3D" id="3.30.420.10">
    <property type="entry name" value="Ribonuclease H-like superfamily/Ribonuclease H"/>
    <property type="match status" value="1"/>
</dbReference>
<keyword evidence="4" id="KW-1185">Reference proteome</keyword>
<accession>A0A812QAV4</accession>
<dbReference type="OrthoDB" id="435351at2759"/>
<evidence type="ECO:0000313" key="3">
    <source>
        <dbReference type="EMBL" id="CAE7384967.1"/>
    </source>
</evidence>
<dbReference type="Proteomes" id="UP000649617">
    <property type="component" value="Unassembled WGS sequence"/>
</dbReference>
<organism evidence="3 4">
    <name type="scientific">Symbiodinium pilosum</name>
    <name type="common">Dinoflagellate</name>
    <dbReference type="NCBI Taxonomy" id="2952"/>
    <lineage>
        <taxon>Eukaryota</taxon>
        <taxon>Sar</taxon>
        <taxon>Alveolata</taxon>
        <taxon>Dinophyceae</taxon>
        <taxon>Suessiales</taxon>
        <taxon>Symbiodiniaceae</taxon>
        <taxon>Symbiodinium</taxon>
    </lineage>
</organism>
<sequence>VELTKEGPNGMQEQKFNVLTAVDYASDFAQQILTPAGPCSVSKAFHDMWCRPYGPPKVVYVDPDQRWMSGDFQKYLRQNSITLLDSASESHWQLGRVEIAQKILRRMAQRREPPVPGSLADVTEQNNDEVAFRHLAREYCSGQISPRGQPSVRHREGDVDESPSPKNRRVAVEDDGMAGYSPSIAPDEPAGSAEPVPLAPLSEGPSNSPGDSHGPEVDMPPSEDAMCCEISLDVFLSDIRDDASLWQVLEECAMVTPKPGQKRRVEVVFPKLGTDDQQRFRQAMCKEWQSWLENKESKHVILSICASKGWVIWGADIKTAFLSGDASNRDLFFKPPKEVQEIMGLEPDDVLRLEKAAYGLAEAPRAWFLRLPESLQQLG</sequence>